<evidence type="ECO:0000259" key="6">
    <source>
        <dbReference type="PROSITE" id="PS50977"/>
    </source>
</evidence>
<name>A0A939FZ81_9HYPH</name>
<proteinExistence type="predicted"/>
<keyword evidence="2 4" id="KW-0238">DNA-binding</keyword>
<feature type="region of interest" description="Disordered" evidence="5">
    <location>
        <begin position="1"/>
        <end position="28"/>
    </location>
</feature>
<dbReference type="GO" id="GO:0000976">
    <property type="term" value="F:transcription cis-regulatory region binding"/>
    <property type="evidence" value="ECO:0007669"/>
    <property type="project" value="TreeGrafter"/>
</dbReference>
<dbReference type="InterPro" id="IPR001647">
    <property type="entry name" value="HTH_TetR"/>
</dbReference>
<keyword evidence="1" id="KW-0805">Transcription regulation</keyword>
<reference evidence="7" key="1">
    <citation type="submission" date="2021-03" db="EMBL/GenBank/DDBJ databases">
        <title>Whole genome sequence of Jiella sp. CQZ9-1.</title>
        <authorList>
            <person name="Tuo L."/>
        </authorList>
    </citation>
    <scope>NUCLEOTIDE SEQUENCE</scope>
    <source>
        <strain evidence="7">CQZ9-1</strain>
    </source>
</reference>
<evidence type="ECO:0000256" key="1">
    <source>
        <dbReference type="ARBA" id="ARBA00023015"/>
    </source>
</evidence>
<feature type="domain" description="HTH tetR-type" evidence="6">
    <location>
        <begin position="39"/>
        <end position="99"/>
    </location>
</feature>
<organism evidence="7 8">
    <name type="scientific">Jiella flava</name>
    <dbReference type="NCBI Taxonomy" id="2816857"/>
    <lineage>
        <taxon>Bacteria</taxon>
        <taxon>Pseudomonadati</taxon>
        <taxon>Pseudomonadota</taxon>
        <taxon>Alphaproteobacteria</taxon>
        <taxon>Hyphomicrobiales</taxon>
        <taxon>Aurantimonadaceae</taxon>
        <taxon>Jiella</taxon>
    </lineage>
</organism>
<dbReference type="RefSeq" id="WP_207256824.1">
    <property type="nucleotide sequence ID" value="NZ_JAFMPP010000003.1"/>
</dbReference>
<dbReference type="Proteomes" id="UP000664122">
    <property type="component" value="Unassembled WGS sequence"/>
</dbReference>
<dbReference type="SUPFAM" id="SSF46689">
    <property type="entry name" value="Homeodomain-like"/>
    <property type="match status" value="1"/>
</dbReference>
<evidence type="ECO:0000256" key="5">
    <source>
        <dbReference type="SAM" id="MobiDB-lite"/>
    </source>
</evidence>
<evidence type="ECO:0000313" key="8">
    <source>
        <dbReference type="Proteomes" id="UP000664122"/>
    </source>
</evidence>
<evidence type="ECO:0000256" key="2">
    <source>
        <dbReference type="ARBA" id="ARBA00023125"/>
    </source>
</evidence>
<evidence type="ECO:0000256" key="4">
    <source>
        <dbReference type="PROSITE-ProRule" id="PRU00335"/>
    </source>
</evidence>
<protein>
    <submittedName>
        <fullName evidence="7">TetR/AcrR family transcriptional regulator</fullName>
    </submittedName>
</protein>
<dbReference type="PANTHER" id="PTHR30055:SF234">
    <property type="entry name" value="HTH-TYPE TRANSCRIPTIONAL REGULATOR BETI"/>
    <property type="match status" value="1"/>
</dbReference>
<dbReference type="PANTHER" id="PTHR30055">
    <property type="entry name" value="HTH-TYPE TRANSCRIPTIONAL REGULATOR RUTR"/>
    <property type="match status" value="1"/>
</dbReference>
<gene>
    <name evidence="7" type="ORF">J1C48_05745</name>
</gene>
<dbReference type="Gene3D" id="1.10.10.60">
    <property type="entry name" value="Homeodomain-like"/>
    <property type="match status" value="1"/>
</dbReference>
<dbReference type="InterPro" id="IPR050109">
    <property type="entry name" value="HTH-type_TetR-like_transc_reg"/>
</dbReference>
<evidence type="ECO:0000256" key="3">
    <source>
        <dbReference type="ARBA" id="ARBA00023163"/>
    </source>
</evidence>
<dbReference type="EMBL" id="JAFMPP010000003">
    <property type="protein sequence ID" value="MBO0662069.1"/>
    <property type="molecule type" value="Genomic_DNA"/>
</dbReference>
<sequence length="248" mass="27094">MSKPTTPKQRKPKKPLVKPRGRPPRNERDFAAIRSAEDNALRQRILAAAADVFAERGFASASIDEVARQLGATKGLVYHRYRSKGELLADLCAEGLEALNAQLEAIADRPMPAISRLTDAATSHASDVVNRIGLHRTLAEAFSGRAAALLPASEQQAIAAFAAQRKGYEAIFTRLIVEATQQHDLPGGRDTAMITRIFISTLDAPLRWPTDMLDQLAEKSQLIARQLSYFAMRGAGASDTTLTQEFSR</sequence>
<feature type="compositionally biased region" description="Basic residues" evidence="5">
    <location>
        <begin position="8"/>
        <end position="23"/>
    </location>
</feature>
<dbReference type="AlphaFoldDB" id="A0A939FZ81"/>
<dbReference type="PROSITE" id="PS50977">
    <property type="entry name" value="HTH_TETR_2"/>
    <property type="match status" value="1"/>
</dbReference>
<evidence type="ECO:0000313" key="7">
    <source>
        <dbReference type="EMBL" id="MBO0662069.1"/>
    </source>
</evidence>
<dbReference type="Pfam" id="PF00440">
    <property type="entry name" value="TetR_N"/>
    <property type="match status" value="1"/>
</dbReference>
<dbReference type="GO" id="GO:0003700">
    <property type="term" value="F:DNA-binding transcription factor activity"/>
    <property type="evidence" value="ECO:0007669"/>
    <property type="project" value="TreeGrafter"/>
</dbReference>
<accession>A0A939FZ81</accession>
<keyword evidence="8" id="KW-1185">Reference proteome</keyword>
<feature type="DNA-binding region" description="H-T-H motif" evidence="4">
    <location>
        <begin position="62"/>
        <end position="81"/>
    </location>
</feature>
<dbReference type="Gene3D" id="1.10.357.10">
    <property type="entry name" value="Tetracycline Repressor, domain 2"/>
    <property type="match status" value="1"/>
</dbReference>
<comment type="caution">
    <text evidence="7">The sequence shown here is derived from an EMBL/GenBank/DDBJ whole genome shotgun (WGS) entry which is preliminary data.</text>
</comment>
<dbReference type="PRINTS" id="PR00455">
    <property type="entry name" value="HTHTETR"/>
</dbReference>
<dbReference type="InterPro" id="IPR009057">
    <property type="entry name" value="Homeodomain-like_sf"/>
</dbReference>
<keyword evidence="3" id="KW-0804">Transcription</keyword>